<evidence type="ECO:0000313" key="1">
    <source>
        <dbReference type="EMBL" id="THG18747.1"/>
    </source>
</evidence>
<protein>
    <recommendedName>
        <fullName evidence="3">CBS domain-containing protein</fullName>
    </recommendedName>
</protein>
<evidence type="ECO:0008006" key="3">
    <source>
        <dbReference type="Google" id="ProtNLM"/>
    </source>
</evidence>
<evidence type="ECO:0000313" key="2">
    <source>
        <dbReference type="Proteomes" id="UP000306102"/>
    </source>
</evidence>
<sequence length="130" mass="14410">MTSISPPLPQSLSLLRTISAAAFHHRLPPYLRLPPVSTSATRCFQRLSGPRRSLAVASSATFVPPRSGVYIVGDFMTRKADLHMVKPTPTVDEALDILVEQESLVSLSVMTTGTWLALFLIMTCWHWTPY</sequence>
<comment type="caution">
    <text evidence="1">The sequence shown here is derived from an EMBL/GenBank/DDBJ whole genome shotgun (WGS) entry which is preliminary data.</text>
</comment>
<keyword evidence="2" id="KW-1185">Reference proteome</keyword>
<dbReference type="Proteomes" id="UP000306102">
    <property type="component" value="Unassembled WGS sequence"/>
</dbReference>
<proteinExistence type="predicted"/>
<name>A0A4V6RYP1_CAMSN</name>
<dbReference type="Gene3D" id="3.10.580.10">
    <property type="entry name" value="CBS-domain"/>
    <property type="match status" value="1"/>
</dbReference>
<organism evidence="1 2">
    <name type="scientific">Camellia sinensis var. sinensis</name>
    <name type="common">China tea</name>
    <dbReference type="NCBI Taxonomy" id="542762"/>
    <lineage>
        <taxon>Eukaryota</taxon>
        <taxon>Viridiplantae</taxon>
        <taxon>Streptophyta</taxon>
        <taxon>Embryophyta</taxon>
        <taxon>Tracheophyta</taxon>
        <taxon>Spermatophyta</taxon>
        <taxon>Magnoliopsida</taxon>
        <taxon>eudicotyledons</taxon>
        <taxon>Gunneridae</taxon>
        <taxon>Pentapetalae</taxon>
        <taxon>asterids</taxon>
        <taxon>Ericales</taxon>
        <taxon>Theaceae</taxon>
        <taxon>Camellia</taxon>
    </lineage>
</organism>
<gene>
    <name evidence="1" type="ORF">TEA_012450</name>
</gene>
<dbReference type="AlphaFoldDB" id="A0A4V6RYP1"/>
<dbReference type="InterPro" id="IPR046342">
    <property type="entry name" value="CBS_dom_sf"/>
</dbReference>
<dbReference type="STRING" id="542762.A0A4V6RYP1"/>
<reference evidence="1 2" key="1">
    <citation type="journal article" date="2018" name="Proc. Natl. Acad. Sci. U.S.A.">
        <title>Draft genome sequence of Camellia sinensis var. sinensis provides insights into the evolution of the tea genome and tea quality.</title>
        <authorList>
            <person name="Wei C."/>
            <person name="Yang H."/>
            <person name="Wang S."/>
            <person name="Zhao J."/>
            <person name="Liu C."/>
            <person name="Gao L."/>
            <person name="Xia E."/>
            <person name="Lu Y."/>
            <person name="Tai Y."/>
            <person name="She G."/>
            <person name="Sun J."/>
            <person name="Cao H."/>
            <person name="Tong W."/>
            <person name="Gao Q."/>
            <person name="Li Y."/>
            <person name="Deng W."/>
            <person name="Jiang X."/>
            <person name="Wang W."/>
            <person name="Chen Q."/>
            <person name="Zhang S."/>
            <person name="Li H."/>
            <person name="Wu J."/>
            <person name="Wang P."/>
            <person name="Li P."/>
            <person name="Shi C."/>
            <person name="Zheng F."/>
            <person name="Jian J."/>
            <person name="Huang B."/>
            <person name="Shan D."/>
            <person name="Shi M."/>
            <person name="Fang C."/>
            <person name="Yue Y."/>
            <person name="Li F."/>
            <person name="Li D."/>
            <person name="Wei S."/>
            <person name="Han B."/>
            <person name="Jiang C."/>
            <person name="Yin Y."/>
            <person name="Xia T."/>
            <person name="Zhang Z."/>
            <person name="Bennetzen J.L."/>
            <person name="Zhao S."/>
            <person name="Wan X."/>
        </authorList>
    </citation>
    <scope>NUCLEOTIDE SEQUENCE [LARGE SCALE GENOMIC DNA]</scope>
    <source>
        <strain evidence="2">cv. Shuchazao</strain>
        <tissue evidence="1">Leaf</tissue>
    </source>
</reference>
<accession>A0A4V6RYP1</accession>
<dbReference type="EMBL" id="SDRB02002876">
    <property type="protein sequence ID" value="THG18747.1"/>
    <property type="molecule type" value="Genomic_DNA"/>
</dbReference>